<keyword evidence="1" id="KW-0812">Transmembrane</keyword>
<keyword evidence="1" id="KW-1133">Transmembrane helix</keyword>
<organism evidence="2 3">
    <name type="scientific">Pseudomonas oryzihabitans</name>
    <dbReference type="NCBI Taxonomy" id="47885"/>
    <lineage>
        <taxon>Bacteria</taxon>
        <taxon>Pseudomonadati</taxon>
        <taxon>Pseudomonadota</taxon>
        <taxon>Gammaproteobacteria</taxon>
        <taxon>Pseudomonadales</taxon>
        <taxon>Pseudomonadaceae</taxon>
        <taxon>Pseudomonas</taxon>
    </lineage>
</organism>
<dbReference type="PANTHER" id="PTHR37314:SF4">
    <property type="entry name" value="UPF0700 TRANSMEMBRANE PROTEIN YOAK"/>
    <property type="match status" value="1"/>
</dbReference>
<proteinExistence type="predicted"/>
<gene>
    <name evidence="2" type="ORF">APT59_01575</name>
</gene>
<evidence type="ECO:0000313" key="2">
    <source>
        <dbReference type="EMBL" id="ALZ82958.1"/>
    </source>
</evidence>
<dbReference type="EMBL" id="CP013987">
    <property type="protein sequence ID" value="ALZ82958.1"/>
    <property type="molecule type" value="Genomic_DNA"/>
</dbReference>
<dbReference type="OrthoDB" id="885342at2"/>
<accession>A0A0U4NXJ9</accession>
<feature type="transmembrane region" description="Helical" evidence="1">
    <location>
        <begin position="138"/>
        <end position="156"/>
    </location>
</feature>
<dbReference type="RefSeq" id="WP_059313253.1">
    <property type="nucleotide sequence ID" value="NZ_CP013987.1"/>
</dbReference>
<dbReference type="AlphaFoldDB" id="A0A0U4NXJ9"/>
<keyword evidence="1" id="KW-0472">Membrane</keyword>
<dbReference type="Pfam" id="PF06912">
    <property type="entry name" value="DUF1275"/>
    <property type="match status" value="1"/>
</dbReference>
<protein>
    <recommendedName>
        <fullName evidence="4">DUF1275 domain-containing protein</fullName>
    </recommendedName>
</protein>
<dbReference type="InterPro" id="IPR010699">
    <property type="entry name" value="DUF1275"/>
</dbReference>
<evidence type="ECO:0000313" key="3">
    <source>
        <dbReference type="Proteomes" id="UP000064137"/>
    </source>
</evidence>
<dbReference type="PANTHER" id="PTHR37314">
    <property type="entry name" value="SLR0142 PROTEIN"/>
    <property type="match status" value="1"/>
</dbReference>
<reference evidence="2 3" key="1">
    <citation type="submission" date="2016-01" db="EMBL/GenBank/DDBJ databases">
        <title>Annotation of Pseudomonas oryzihabitans USDA-ARS-USMARC-56511.</title>
        <authorList>
            <person name="Harhay G.P."/>
            <person name="Harhay D.M."/>
            <person name="Smith T.P.L."/>
            <person name="Bono J.L."/>
            <person name="Heaton M.P."/>
            <person name="Clawson M.L."/>
            <person name="Chitko-Mckown C.G."/>
            <person name="Capik S.F."/>
            <person name="DeDonder K.D."/>
            <person name="Apley M.D."/>
            <person name="Lubbers B.V."/>
            <person name="White B.J."/>
            <person name="Larson R.L."/>
        </authorList>
    </citation>
    <scope>NUCLEOTIDE SEQUENCE [LARGE SCALE GENOMIC DNA]</scope>
    <source>
        <strain evidence="2 3">USDA-ARS-USMARC-56511</strain>
    </source>
</reference>
<sequence>MTSSSSVPPAMPPATPRHGAVGLALVAGLSLLAGMTDAIGFLATGDFVSFMSGNTTRLAADVAAARWAAAAHLALAIGTFVLGNAGGVLLQRLTRQRACLLLGLLALLLVLAAGLPAGRLALLTGVFAMGMVNAVVEQVYGLPIGLTYVTGALSRFGRGLGHWLLGERRRGWGIQLVPWLGMLLGGVLGAALEARLGLAAWYASAALAAALAMVFRLVPRAWQLGYLAS</sequence>
<feature type="transmembrane region" description="Helical" evidence="1">
    <location>
        <begin position="64"/>
        <end position="86"/>
    </location>
</feature>
<evidence type="ECO:0000256" key="1">
    <source>
        <dbReference type="SAM" id="Phobius"/>
    </source>
</evidence>
<dbReference type="Proteomes" id="UP000064137">
    <property type="component" value="Chromosome"/>
</dbReference>
<name>A0A0U4NXJ9_9PSED</name>
<feature type="transmembrane region" description="Helical" evidence="1">
    <location>
        <begin position="198"/>
        <end position="218"/>
    </location>
</feature>
<feature type="transmembrane region" description="Helical" evidence="1">
    <location>
        <begin position="21"/>
        <end position="44"/>
    </location>
</feature>
<feature type="transmembrane region" description="Helical" evidence="1">
    <location>
        <begin position="176"/>
        <end position="192"/>
    </location>
</feature>
<feature type="transmembrane region" description="Helical" evidence="1">
    <location>
        <begin position="98"/>
        <end position="118"/>
    </location>
</feature>
<evidence type="ECO:0008006" key="4">
    <source>
        <dbReference type="Google" id="ProtNLM"/>
    </source>
</evidence>
<dbReference type="KEGG" id="por:APT59_01575"/>